<protein>
    <submittedName>
        <fullName evidence="8">Cofactor-independent phosphoglycerate mutase/phosphopentomutase</fullName>
        <ecNumber evidence="8">5.4.2.1</ecNumber>
    </submittedName>
</protein>
<feature type="domain" description="Metalloenzyme" evidence="7">
    <location>
        <begin position="1"/>
        <end position="364"/>
    </location>
</feature>
<reference evidence="8" key="1">
    <citation type="submission" date="2006-05" db="EMBL/GenBank/DDBJ databases">
        <title>Annotation of the draft genome assembly of Desulfuromonas acetoxidans DSM 684.</title>
        <authorList>
            <consortium name="US DOE Joint Genome Institute (JGI-ORNL)"/>
            <person name="Larimer F."/>
            <person name="Land M."/>
            <person name="Hauser L."/>
        </authorList>
    </citation>
    <scope>NUCLEOTIDE SEQUENCE [LARGE SCALE GENOMIC DNA]</scope>
    <source>
        <strain evidence="8">DSM 684</strain>
    </source>
</reference>
<evidence type="ECO:0000256" key="2">
    <source>
        <dbReference type="ARBA" id="ARBA00002315"/>
    </source>
</evidence>
<name>Q1K1U8_DESA6</name>
<evidence type="ECO:0000259" key="7">
    <source>
        <dbReference type="Pfam" id="PF01676"/>
    </source>
</evidence>
<dbReference type="Proteomes" id="UP000005695">
    <property type="component" value="Unassembled WGS sequence"/>
</dbReference>
<evidence type="ECO:0000256" key="6">
    <source>
        <dbReference type="ARBA" id="ARBA00023235"/>
    </source>
</evidence>
<dbReference type="InterPro" id="IPR006124">
    <property type="entry name" value="Metalloenzyme"/>
</dbReference>
<comment type="pathway">
    <text evidence="3">Carbohydrate degradation.</text>
</comment>
<dbReference type="CDD" id="cd16011">
    <property type="entry name" value="iPGM_like"/>
    <property type="match status" value="1"/>
</dbReference>
<organism evidence="8 9">
    <name type="scientific">Desulfuromonas acetoxidans (strain DSM 684 / 11070)</name>
    <dbReference type="NCBI Taxonomy" id="281689"/>
    <lineage>
        <taxon>Bacteria</taxon>
        <taxon>Pseudomonadati</taxon>
        <taxon>Thermodesulfobacteriota</taxon>
        <taxon>Desulfuromonadia</taxon>
        <taxon>Desulfuromonadales</taxon>
        <taxon>Desulfuromonadaceae</taxon>
        <taxon>Desulfuromonas</taxon>
    </lineage>
</organism>
<dbReference type="RefSeq" id="WP_005998827.1">
    <property type="nucleotide sequence ID" value="NZ_AAEW02000005.1"/>
</dbReference>
<accession>Q1K1U8</accession>
<dbReference type="NCBIfam" id="TIGR00306">
    <property type="entry name" value="apgM"/>
    <property type="match status" value="1"/>
</dbReference>
<dbReference type="EC" id="5.4.2.1" evidence="8"/>
<dbReference type="GO" id="GO:0046872">
    <property type="term" value="F:metal ion binding"/>
    <property type="evidence" value="ECO:0007669"/>
    <property type="project" value="InterPro"/>
</dbReference>
<dbReference type="GO" id="GO:0004619">
    <property type="term" value="F:phosphoglycerate mutase activity"/>
    <property type="evidence" value="ECO:0007669"/>
    <property type="project" value="UniProtKB-EC"/>
</dbReference>
<sequence length="401" mass="43761">MKYLVLLGDGMADEPLEALGGKTPLEHAATPNMDKLAATGEIGLAETVPDGFHPGSDVANLSVFGYDPSQCYTGRSPLEAASMHVELGPNDVAFRLNLVDIMHHYGKLYMADFAAGHISTEESGQIIATLQDELGDENFEFYPGVSYRHLMVWRNGKDQMEFVPPHDIINQSIEDKMPKGDGADELIHLMNSAQMLLSNHPVNVQRTRDGKAPANSIWLWGHGKAPQMETYQVKFGLSGAVISAVDLIKGIGIYAGLEIIDVPGATGYIDTNYQGKAQAALDALQRHDFVYLHVEAPDEAGHSGDLEEKIRAIELFDELVVGTIINQAEQLGDFRMLVLPDHPTPVELRTHTPDPVPYILYASDGSLAGSGGRCYNEKAAKQSGVYVQEGHQLLTKMIQRS</sequence>
<comment type="function">
    <text evidence="2">Catalyzes the interconversion of 2-phosphoglycerate and 3-phosphoglycerate.</text>
</comment>
<evidence type="ECO:0000256" key="5">
    <source>
        <dbReference type="ARBA" id="ARBA00023152"/>
    </source>
</evidence>
<dbReference type="PANTHER" id="PTHR31209:SF4">
    <property type="entry name" value="2,3-BISPHOSPHOGLYCERATE-INDEPENDENT PHOSPHOGLYCERATE MUTASE"/>
    <property type="match status" value="1"/>
</dbReference>
<reference evidence="8" key="2">
    <citation type="submission" date="2006-05" db="EMBL/GenBank/DDBJ databases">
        <title>Sequencing of the draft genome and assembly of Desulfuromonas acetoxidans DSM 684.</title>
        <authorList>
            <consortium name="US DOE Joint Genome Institute (JGI-PGF)"/>
            <person name="Copeland A."/>
            <person name="Lucas S."/>
            <person name="Lapidus A."/>
            <person name="Barry K."/>
            <person name="Detter J.C."/>
            <person name="Glavina del Rio T."/>
            <person name="Hammon N."/>
            <person name="Israni S."/>
            <person name="Dalin E."/>
            <person name="Tice H."/>
            <person name="Bruce D."/>
            <person name="Pitluck S."/>
            <person name="Richardson P."/>
        </authorList>
    </citation>
    <scope>NUCLEOTIDE SEQUENCE [LARGE SCALE GENOMIC DNA]</scope>
    <source>
        <strain evidence="8">DSM 684</strain>
    </source>
</reference>
<dbReference type="InterPro" id="IPR004456">
    <property type="entry name" value="Pglycerate_mutase_ApgM"/>
</dbReference>
<dbReference type="OrthoDB" id="9804453at2"/>
<evidence type="ECO:0000313" key="9">
    <source>
        <dbReference type="Proteomes" id="UP000005695"/>
    </source>
</evidence>
<dbReference type="InterPro" id="IPR023665">
    <property type="entry name" value="ApgAM_prokaryotes"/>
</dbReference>
<dbReference type="PANTHER" id="PTHR31209">
    <property type="entry name" value="COFACTOR-INDEPENDENT PHOSPHOGLYCERATE MUTASE"/>
    <property type="match status" value="1"/>
</dbReference>
<dbReference type="Pfam" id="PF01676">
    <property type="entry name" value="Metalloenzyme"/>
    <property type="match status" value="1"/>
</dbReference>
<evidence type="ECO:0000256" key="3">
    <source>
        <dbReference type="ARBA" id="ARBA00004921"/>
    </source>
</evidence>
<proteinExistence type="inferred from homology"/>
<dbReference type="NCBIfam" id="TIGR02535">
    <property type="entry name" value="hyp_Hser_kinase"/>
    <property type="match status" value="1"/>
</dbReference>
<dbReference type="AlphaFoldDB" id="Q1K1U8"/>
<dbReference type="Gene3D" id="3.40.720.10">
    <property type="entry name" value="Alkaline Phosphatase, subunit A"/>
    <property type="match status" value="2"/>
</dbReference>
<dbReference type="EMBL" id="AAEW02000005">
    <property type="protein sequence ID" value="EAT16290.1"/>
    <property type="molecule type" value="Genomic_DNA"/>
</dbReference>
<dbReference type="PIRSF" id="PIRSF006392">
    <property type="entry name" value="IPGAM_arch"/>
    <property type="match status" value="1"/>
</dbReference>
<comment type="caution">
    <text evidence="8">The sequence shown here is derived from an EMBL/GenBank/DDBJ whole genome shotgun (WGS) entry which is preliminary data.</text>
</comment>
<keyword evidence="6 8" id="KW-0413">Isomerase</keyword>
<keyword evidence="9" id="KW-1185">Reference proteome</keyword>
<gene>
    <name evidence="8" type="ORF">Dace_1754</name>
</gene>
<dbReference type="Pfam" id="PF10143">
    <property type="entry name" value="PhosphMutase"/>
    <property type="match status" value="1"/>
</dbReference>
<evidence type="ECO:0000313" key="8">
    <source>
        <dbReference type="EMBL" id="EAT16290.1"/>
    </source>
</evidence>
<dbReference type="NCBIfam" id="NF003242">
    <property type="entry name" value="PRK04200.1"/>
    <property type="match status" value="1"/>
</dbReference>
<comment type="catalytic activity">
    <reaction evidence="1">
        <text>(2R)-2-phosphoglycerate = (2R)-3-phosphoglycerate</text>
        <dbReference type="Rhea" id="RHEA:15901"/>
        <dbReference type="ChEBI" id="CHEBI:58272"/>
        <dbReference type="ChEBI" id="CHEBI:58289"/>
        <dbReference type="EC" id="5.4.2.12"/>
    </reaction>
</comment>
<dbReference type="SUPFAM" id="SSF53649">
    <property type="entry name" value="Alkaline phosphatase-like"/>
    <property type="match status" value="1"/>
</dbReference>
<comment type="similarity">
    <text evidence="4">Belongs to the BPG-independent phosphoglycerate mutase family. A-PGAM subfamily.</text>
</comment>
<dbReference type="InterPro" id="IPR017850">
    <property type="entry name" value="Alkaline_phosphatase_core_sf"/>
</dbReference>
<dbReference type="GO" id="GO:0006096">
    <property type="term" value="P:glycolytic process"/>
    <property type="evidence" value="ECO:0007669"/>
    <property type="project" value="UniProtKB-KW"/>
</dbReference>
<keyword evidence="5" id="KW-0324">Glycolysis</keyword>
<evidence type="ECO:0000256" key="4">
    <source>
        <dbReference type="ARBA" id="ARBA00005524"/>
    </source>
</evidence>
<evidence type="ECO:0000256" key="1">
    <source>
        <dbReference type="ARBA" id="ARBA00000370"/>
    </source>
</evidence>